<protein>
    <recommendedName>
        <fullName evidence="2 9">GTPase Der</fullName>
    </recommendedName>
    <alternativeName>
        <fullName evidence="7 9">GTP-binding protein EngA</fullName>
    </alternativeName>
</protein>
<dbReference type="HAMAP" id="MF_00195">
    <property type="entry name" value="GTPase_Der"/>
    <property type="match status" value="1"/>
</dbReference>
<feature type="binding site" evidence="9">
    <location>
        <begin position="183"/>
        <end position="190"/>
    </location>
    <ligand>
        <name>GTP</name>
        <dbReference type="ChEBI" id="CHEBI:37565"/>
        <label>2</label>
    </ligand>
</feature>
<dbReference type="PRINTS" id="PR00326">
    <property type="entry name" value="GTP1OBG"/>
</dbReference>
<evidence type="ECO:0000256" key="7">
    <source>
        <dbReference type="ARBA" id="ARBA00032345"/>
    </source>
</evidence>
<dbReference type="CDD" id="cd01894">
    <property type="entry name" value="EngA1"/>
    <property type="match status" value="1"/>
</dbReference>
<dbReference type="Gene3D" id="3.30.300.20">
    <property type="match status" value="1"/>
</dbReference>
<proteinExistence type="inferred from homology"/>
<keyword evidence="6 9" id="KW-0342">GTP-binding</keyword>
<evidence type="ECO:0000313" key="14">
    <source>
        <dbReference type="Proteomes" id="UP000003835"/>
    </source>
</evidence>
<dbReference type="InterPro" id="IPR032859">
    <property type="entry name" value="KH_dom-like"/>
</dbReference>
<comment type="function">
    <text evidence="8 9 11">GTPase that plays an essential role in the late steps of ribosome biogenesis.</text>
</comment>
<feature type="domain" description="EngA-type G" evidence="12">
    <location>
        <begin position="4"/>
        <end position="169"/>
    </location>
</feature>
<dbReference type="NCBIfam" id="TIGR00231">
    <property type="entry name" value="small_GTP"/>
    <property type="match status" value="2"/>
</dbReference>
<dbReference type="CDD" id="cd01895">
    <property type="entry name" value="EngA2"/>
    <property type="match status" value="1"/>
</dbReference>
<dbReference type="FunFam" id="3.40.50.300:FF:000040">
    <property type="entry name" value="GTPase Der"/>
    <property type="match status" value="1"/>
</dbReference>
<evidence type="ECO:0000256" key="6">
    <source>
        <dbReference type="ARBA" id="ARBA00023134"/>
    </source>
</evidence>
<evidence type="ECO:0000256" key="8">
    <source>
        <dbReference type="ARBA" id="ARBA00053470"/>
    </source>
</evidence>
<dbReference type="InterPro" id="IPR027417">
    <property type="entry name" value="P-loop_NTPase"/>
</dbReference>
<dbReference type="InterPro" id="IPR006073">
    <property type="entry name" value="GTP-bd"/>
</dbReference>
<dbReference type="PROSITE" id="PS51712">
    <property type="entry name" value="G_ENGA"/>
    <property type="match status" value="2"/>
</dbReference>
<dbReference type="GO" id="GO:0005525">
    <property type="term" value="F:GTP binding"/>
    <property type="evidence" value="ECO:0007669"/>
    <property type="project" value="UniProtKB-UniRule"/>
</dbReference>
<keyword evidence="5 9" id="KW-0547">Nucleotide-binding</keyword>
<evidence type="ECO:0000256" key="10">
    <source>
        <dbReference type="PROSITE-ProRule" id="PRU01049"/>
    </source>
</evidence>
<evidence type="ECO:0000256" key="9">
    <source>
        <dbReference type="HAMAP-Rule" id="MF_00195"/>
    </source>
</evidence>
<evidence type="ECO:0000256" key="5">
    <source>
        <dbReference type="ARBA" id="ARBA00022741"/>
    </source>
</evidence>
<gene>
    <name evidence="9" type="primary">der</name>
    <name evidence="13" type="ORF">MC7420_4266</name>
</gene>
<evidence type="ECO:0000256" key="1">
    <source>
        <dbReference type="ARBA" id="ARBA00008279"/>
    </source>
</evidence>
<organism evidence="13 14">
    <name type="scientific">Coleofasciculus chthonoplastes PCC 7420</name>
    <dbReference type="NCBI Taxonomy" id="118168"/>
    <lineage>
        <taxon>Bacteria</taxon>
        <taxon>Bacillati</taxon>
        <taxon>Cyanobacteriota</taxon>
        <taxon>Cyanophyceae</taxon>
        <taxon>Coleofasciculales</taxon>
        <taxon>Coleofasciculaceae</taxon>
        <taxon>Coleofasciculus</taxon>
    </lineage>
</organism>
<dbReference type="PANTHER" id="PTHR43834">
    <property type="entry name" value="GTPASE DER"/>
    <property type="match status" value="1"/>
</dbReference>
<dbReference type="InterPro" id="IPR015946">
    <property type="entry name" value="KH_dom-like_a/b"/>
</dbReference>
<comment type="subunit">
    <text evidence="9">Associates with the 50S ribosomal subunit.</text>
</comment>
<evidence type="ECO:0000259" key="12">
    <source>
        <dbReference type="PROSITE" id="PS51712"/>
    </source>
</evidence>
<dbReference type="SUPFAM" id="SSF52540">
    <property type="entry name" value="P-loop containing nucleoside triphosphate hydrolases"/>
    <property type="match status" value="2"/>
</dbReference>
<evidence type="ECO:0000256" key="4">
    <source>
        <dbReference type="ARBA" id="ARBA00022737"/>
    </source>
</evidence>
<keyword evidence="4 11" id="KW-0677">Repeat</keyword>
<evidence type="ECO:0000313" key="13">
    <source>
        <dbReference type="EMBL" id="EDX71079.1"/>
    </source>
</evidence>
<dbReference type="InterPro" id="IPR016484">
    <property type="entry name" value="GTPase_Der"/>
</dbReference>
<evidence type="ECO:0000256" key="3">
    <source>
        <dbReference type="ARBA" id="ARBA00022517"/>
    </source>
</evidence>
<feature type="binding site" evidence="9">
    <location>
        <begin position="10"/>
        <end position="17"/>
    </location>
    <ligand>
        <name>GTP</name>
        <dbReference type="ChEBI" id="CHEBI:37565"/>
        <label>1</label>
    </ligand>
</feature>
<dbReference type="Pfam" id="PF14714">
    <property type="entry name" value="KH_dom-like"/>
    <property type="match status" value="1"/>
</dbReference>
<keyword evidence="14" id="KW-1185">Reference proteome</keyword>
<dbReference type="PANTHER" id="PTHR43834:SF6">
    <property type="entry name" value="GTPASE DER"/>
    <property type="match status" value="1"/>
</dbReference>
<keyword evidence="3 9" id="KW-0690">Ribosome biogenesis</keyword>
<dbReference type="PIRSF" id="PIRSF006485">
    <property type="entry name" value="GTP-binding_EngA"/>
    <property type="match status" value="1"/>
</dbReference>
<dbReference type="eggNOG" id="COG1160">
    <property type="taxonomic scope" value="Bacteria"/>
</dbReference>
<dbReference type="FunFam" id="3.40.50.300:FF:001185">
    <property type="entry name" value="GTPase Der"/>
    <property type="match status" value="1"/>
</dbReference>
<dbReference type="FunFam" id="3.30.300.20:FF:000004">
    <property type="entry name" value="GTPase Der"/>
    <property type="match status" value="1"/>
</dbReference>
<name>B4W3Z2_9CYAN</name>
<dbReference type="OrthoDB" id="9805918at2"/>
<dbReference type="InterPro" id="IPR005225">
    <property type="entry name" value="Small_GTP-bd"/>
</dbReference>
<dbReference type="InterPro" id="IPR031166">
    <property type="entry name" value="G_ENGA"/>
</dbReference>
<feature type="binding site" evidence="9">
    <location>
        <begin position="57"/>
        <end position="61"/>
    </location>
    <ligand>
        <name>GTP</name>
        <dbReference type="ChEBI" id="CHEBI:37565"/>
        <label>1</label>
    </ligand>
</feature>
<sequence length="461" mass="51261">MVLPVVAVIGRPNVGKSTLVNRLAGVMDAIVHDQPGVTRDRTYRPAFWQDRDYSIVDTGGLVFDDDTEFLPLIREQAMAALSEASAAILVVDGQMGPTAADYAIADWLRQHPVPVVLAVNKCESPQQGLIQAAEFWELGLGEPFPVSAIHGAGTGELLDQLITHLPTVGMLPDTSEINVAIVGRPNVGKSSLLNALTGEKRAIVSSVSGTTRDAIDMIVERPGNPETETESQLYRLIDTAGIRRKKNVEYGPEFFGINRAFKAIRRADVVLFVVDALDGVTEQDQKLAGRIAEDGRAAVILVNKWDAIEKDTYTIYEYEKLLKNRLYFVEWAPMIFVSALTGKRVDKILDLVDTVAAEHQRRVSTSVINEVLAEAINWHSPPTNRQGRQGKIYYGTQVKSKPPTIALFVNDPKRFNENYRRYIERQFRQQLGFTGTPLRLLWRGKKVRDVESSNANRAVRV</sequence>
<dbReference type="RefSeq" id="WP_006105990.1">
    <property type="nucleotide sequence ID" value="NZ_DS989876.1"/>
</dbReference>
<dbReference type="Gene3D" id="3.40.50.300">
    <property type="entry name" value="P-loop containing nucleotide triphosphate hydrolases"/>
    <property type="match status" value="2"/>
</dbReference>
<accession>B4W3Z2</accession>
<dbReference type="Proteomes" id="UP000003835">
    <property type="component" value="Unassembled WGS sequence"/>
</dbReference>
<feature type="domain" description="EngA-type G" evidence="12">
    <location>
        <begin position="177"/>
        <end position="360"/>
    </location>
</feature>
<dbReference type="NCBIfam" id="TIGR03594">
    <property type="entry name" value="GTPase_EngA"/>
    <property type="match status" value="1"/>
</dbReference>
<comment type="similarity">
    <text evidence="1 9 10 11">Belongs to the TRAFAC class TrmE-Era-EngA-EngB-Septin-like GTPase superfamily. EngA (Der) GTPase family.</text>
</comment>
<dbReference type="STRING" id="118168.MC7420_4266"/>
<dbReference type="GO" id="GO:0042254">
    <property type="term" value="P:ribosome biogenesis"/>
    <property type="evidence" value="ECO:0007669"/>
    <property type="project" value="UniProtKB-KW"/>
</dbReference>
<evidence type="ECO:0000256" key="11">
    <source>
        <dbReference type="RuleBase" id="RU004481"/>
    </source>
</evidence>
<feature type="binding site" evidence="9">
    <location>
        <begin position="303"/>
        <end position="306"/>
    </location>
    <ligand>
        <name>GTP</name>
        <dbReference type="ChEBI" id="CHEBI:37565"/>
        <label>2</label>
    </ligand>
</feature>
<reference evidence="13 14" key="1">
    <citation type="submission" date="2008-07" db="EMBL/GenBank/DDBJ databases">
        <authorList>
            <person name="Tandeau de Marsac N."/>
            <person name="Ferriera S."/>
            <person name="Johnson J."/>
            <person name="Kravitz S."/>
            <person name="Beeson K."/>
            <person name="Sutton G."/>
            <person name="Rogers Y.-H."/>
            <person name="Friedman R."/>
            <person name="Frazier M."/>
            <person name="Venter J.C."/>
        </authorList>
    </citation>
    <scope>NUCLEOTIDE SEQUENCE [LARGE SCALE GENOMIC DNA]</scope>
    <source>
        <strain evidence="13 14">PCC 7420</strain>
    </source>
</reference>
<feature type="binding site" evidence="9">
    <location>
        <begin position="120"/>
        <end position="123"/>
    </location>
    <ligand>
        <name>GTP</name>
        <dbReference type="ChEBI" id="CHEBI:37565"/>
        <label>1</label>
    </ligand>
</feature>
<evidence type="ECO:0000256" key="2">
    <source>
        <dbReference type="ARBA" id="ARBA00020953"/>
    </source>
</evidence>
<dbReference type="AlphaFoldDB" id="B4W3Z2"/>
<dbReference type="GO" id="GO:0043022">
    <property type="term" value="F:ribosome binding"/>
    <property type="evidence" value="ECO:0007669"/>
    <property type="project" value="TreeGrafter"/>
</dbReference>
<dbReference type="EMBL" id="DS989876">
    <property type="protein sequence ID" value="EDX71079.1"/>
    <property type="molecule type" value="Genomic_DNA"/>
</dbReference>
<feature type="binding site" evidence="9">
    <location>
        <begin position="238"/>
        <end position="242"/>
    </location>
    <ligand>
        <name>GTP</name>
        <dbReference type="ChEBI" id="CHEBI:37565"/>
        <label>2</label>
    </ligand>
</feature>
<dbReference type="Pfam" id="PF01926">
    <property type="entry name" value="MMR_HSR1"/>
    <property type="match status" value="2"/>
</dbReference>
<dbReference type="HOGENOM" id="CLU_016077_6_2_3"/>